<dbReference type="InterPro" id="IPR042257">
    <property type="entry name" value="DGOK_C"/>
</dbReference>
<name>A0ABT1P256_9GAMM</name>
<proteinExistence type="predicted"/>
<dbReference type="EMBL" id="JACASI010000032">
    <property type="protein sequence ID" value="MCQ3830202.1"/>
    <property type="molecule type" value="Genomic_DNA"/>
</dbReference>
<evidence type="ECO:0000313" key="2">
    <source>
        <dbReference type="Proteomes" id="UP001205566"/>
    </source>
</evidence>
<organism evidence="1 2">
    <name type="scientific">Microbulbifer elongatus</name>
    <dbReference type="NCBI Taxonomy" id="86173"/>
    <lineage>
        <taxon>Bacteria</taxon>
        <taxon>Pseudomonadati</taxon>
        <taxon>Pseudomonadota</taxon>
        <taxon>Gammaproteobacteria</taxon>
        <taxon>Cellvibrionales</taxon>
        <taxon>Microbulbiferaceae</taxon>
        <taxon>Microbulbifer</taxon>
    </lineage>
</organism>
<evidence type="ECO:0000313" key="1">
    <source>
        <dbReference type="EMBL" id="MCQ3830202.1"/>
    </source>
</evidence>
<dbReference type="Pfam" id="PF05035">
    <property type="entry name" value="DGOK"/>
    <property type="match status" value="1"/>
</dbReference>
<keyword evidence="2" id="KW-1185">Reference proteome</keyword>
<comment type="caution">
    <text evidence="1">The sequence shown here is derived from an EMBL/GenBank/DDBJ whole genome shotgun (WGS) entry which is preliminary data.</text>
</comment>
<dbReference type="Gene3D" id="3.30.420.300">
    <property type="entry name" value="2-keto-3-deoxy-galactonokinase, substrate binding domain"/>
    <property type="match status" value="1"/>
</dbReference>
<dbReference type="InterPro" id="IPR042258">
    <property type="entry name" value="DGOK_N"/>
</dbReference>
<sequence length="300" mass="32363">MSALMLMDWGTTNFRAIYLDGQGRVLGRYESRDGVASLTRSDMIEVASEAYRNCPVQDPQVFACGMVGSSVGWYNIPYLEAPAKLSDIADAIEAVPMGELTVNFIPGVKFRGATGWDVMRGEELQAFGWALTEGSGICIAPGTHSKWMRLRDGGIEGFFTSITGEMFALLRQYGLLRHHLTEEAQSSPDFLRGVDDGMSEQGLGRRLFSVRGDALLAELSNQSASDYVSGLLIGSEIAEGIRDTCPAAEPIGITGTPVLAELYKSALAHLGYPARTVDAQAALRGAICQISSLRLEQQAL</sequence>
<dbReference type="InterPro" id="IPR007729">
    <property type="entry name" value="DGOK"/>
</dbReference>
<dbReference type="Proteomes" id="UP001205566">
    <property type="component" value="Unassembled WGS sequence"/>
</dbReference>
<gene>
    <name evidence="1" type="ORF">HXX02_12170</name>
</gene>
<dbReference type="CDD" id="cd24012">
    <property type="entry name" value="ASKHA_NBD_KDGal-kinase"/>
    <property type="match status" value="1"/>
</dbReference>
<accession>A0ABT1P256</accession>
<dbReference type="RefSeq" id="WP_255875174.1">
    <property type="nucleotide sequence ID" value="NZ_JACASI010000032.1"/>
</dbReference>
<reference evidence="1" key="1">
    <citation type="thesis" date="2020" institute="Technische Universitat Dresden" country="Dresden, Germany">
        <title>The Agarolytic System of Microbulbifer elongatus PORT2, Isolated from Batu Karas, Pangandaran West Java Indonesia.</title>
        <authorList>
            <person name="Anggraeni S.R."/>
        </authorList>
    </citation>
    <scope>NUCLEOTIDE SEQUENCE</scope>
    <source>
        <strain evidence="1">PORT2</strain>
    </source>
</reference>
<protein>
    <submittedName>
        <fullName evidence="1">2-dehydro-3-deoxygalactonokinase</fullName>
    </submittedName>
</protein>
<dbReference type="Gene3D" id="3.30.420.310">
    <property type="entry name" value="2-keto-3-deoxy-galactonokinase, C-terminal domain"/>
    <property type="match status" value="1"/>
</dbReference>